<dbReference type="InterPro" id="IPR003593">
    <property type="entry name" value="AAA+_ATPase"/>
</dbReference>
<protein>
    <recommendedName>
        <fullName evidence="2 7">Replication factor C large subunit</fullName>
        <shortName evidence="7">RFC large subunit</shortName>
    </recommendedName>
    <alternativeName>
        <fullName evidence="6 7">Clamp loader large subunit</fullName>
    </alternativeName>
</protein>
<dbReference type="SUPFAM" id="SSF52540">
    <property type="entry name" value="P-loop containing nucleoside triphosphate hydrolases"/>
    <property type="match status" value="1"/>
</dbReference>
<feature type="binding site" evidence="7">
    <location>
        <begin position="45"/>
        <end position="52"/>
    </location>
    <ligand>
        <name>ATP</name>
        <dbReference type="ChEBI" id="CHEBI:30616"/>
    </ligand>
</feature>
<dbReference type="PANTHER" id="PTHR23389">
    <property type="entry name" value="CHROMOSOME TRANSMISSION FIDELITY FACTOR 18"/>
    <property type="match status" value="1"/>
</dbReference>
<name>A0A2H4VCX0_9EURY</name>
<proteinExistence type="inferred from homology"/>
<evidence type="ECO:0000256" key="2">
    <source>
        <dbReference type="ARBA" id="ARBA00014793"/>
    </source>
</evidence>
<dbReference type="GO" id="GO:0016887">
    <property type="term" value="F:ATP hydrolysis activity"/>
    <property type="evidence" value="ECO:0007669"/>
    <property type="project" value="InterPro"/>
</dbReference>
<feature type="domain" description="AAA+ ATPase" evidence="9">
    <location>
        <begin position="37"/>
        <end position="263"/>
    </location>
</feature>
<evidence type="ECO:0000313" key="11">
    <source>
        <dbReference type="Proteomes" id="UP000232806"/>
    </source>
</evidence>
<dbReference type="GO" id="GO:0003689">
    <property type="term" value="F:DNA clamp loader activity"/>
    <property type="evidence" value="ECO:0007669"/>
    <property type="project" value="UniProtKB-UniRule"/>
</dbReference>
<comment type="function">
    <text evidence="7">Part of the RFC clamp loader complex which loads the PCNA sliding clamp onto DNA.</text>
</comment>
<dbReference type="Gene3D" id="3.40.50.300">
    <property type="entry name" value="P-loop containing nucleotide triphosphate hydrolases"/>
    <property type="match status" value="1"/>
</dbReference>
<gene>
    <name evidence="7" type="primary">rfcL</name>
    <name evidence="10" type="ORF">BK007_07790</name>
</gene>
<comment type="subunit">
    <text evidence="7">Heteromultimer composed of small subunits (RfcS) and large subunits (RfcL).</text>
</comment>
<dbReference type="HAMAP" id="MF_01508">
    <property type="entry name" value="RfcL"/>
    <property type="match status" value="1"/>
</dbReference>
<dbReference type="NCBIfam" id="NF003229">
    <property type="entry name" value="PRK04195.1-5"/>
    <property type="match status" value="1"/>
</dbReference>
<feature type="compositionally biased region" description="Low complexity" evidence="8">
    <location>
        <begin position="419"/>
        <end position="437"/>
    </location>
</feature>
<dbReference type="Pfam" id="PF00004">
    <property type="entry name" value="AAA"/>
    <property type="match status" value="1"/>
</dbReference>
<dbReference type="Pfam" id="PF21960">
    <property type="entry name" value="RCF1-5-like_lid"/>
    <property type="match status" value="1"/>
</dbReference>
<dbReference type="GO" id="GO:0005524">
    <property type="term" value="F:ATP binding"/>
    <property type="evidence" value="ECO:0007669"/>
    <property type="project" value="UniProtKB-UniRule"/>
</dbReference>
<feature type="compositionally biased region" description="Basic residues" evidence="8">
    <location>
        <begin position="398"/>
        <end position="418"/>
    </location>
</feature>
<comment type="similarity">
    <text evidence="1 7">Belongs to the activator 1 small subunits family. RfcL subfamily.</text>
</comment>
<keyword evidence="4 7" id="KW-0547">Nucleotide-binding</keyword>
<reference evidence="10 11" key="1">
    <citation type="submission" date="2016-10" db="EMBL/GenBank/DDBJ databases">
        <title>Comparative genomics between deep and shallow subseafloor isolates.</title>
        <authorList>
            <person name="Ishii S."/>
            <person name="Miller J.R."/>
            <person name="Sutton G."/>
            <person name="Suzuki S."/>
            <person name="Methe B."/>
            <person name="Inagaki F."/>
            <person name="Imachi H."/>
        </authorList>
    </citation>
    <scope>NUCLEOTIDE SEQUENCE [LARGE SCALE GENOMIC DNA]</scope>
    <source>
        <strain evidence="10 11">MO-MB1</strain>
    </source>
</reference>
<sequence>MLWTEKYSPQTMKDVLGNKKAIEEIENWLENWDHGEPQKCLLLVGPPGTGKTTLAHLVAQQFSDHIELNASDKRSYDIIMNTIGEASASVSLFGQGGLKLIILDEVDGLHGNEDRGGIRAINKIIKEGHHPMIMMANDLYSKRIQGLKSKCQLIKIRKVHTNSIVALLKKICVKEGFDFEEHVLRTLAKRSRGDLRSAINDLQVIAQGKDSITSDDLKAIAEKDDINNIFDSVRTVLKSKNPRRIKDSLRLEADPGFILEQITENIPREYEKAEEIEKAYNAVAEADVYLGRAFHTRHYGYWKYTYDLMGVGVALAKDETYKKFSRYASSTFYSKLSKNRAKRDLRDRVATKMGAKMHTSRKVAIEYFPYFEIMFQGDELAQDLADYFDLEDAEVKQFRSRKIKKQKPKKATKAKTTSKTKTTNPKTTKSTKNPSSKRPSETAVTENDPVVNTDSSFKKASKTNDSETPITPKDPKTSTKTKKGKISKSAESKDKSDSKSDSEKSESKEKGKQTSLFSFQ</sequence>
<dbReference type="Proteomes" id="UP000232806">
    <property type="component" value="Chromosome"/>
</dbReference>
<feature type="compositionally biased region" description="Basic and acidic residues" evidence="8">
    <location>
        <begin position="488"/>
        <end position="512"/>
    </location>
</feature>
<evidence type="ECO:0000256" key="3">
    <source>
        <dbReference type="ARBA" id="ARBA00022705"/>
    </source>
</evidence>
<evidence type="ECO:0000313" key="10">
    <source>
        <dbReference type="EMBL" id="AUB55910.1"/>
    </source>
</evidence>
<dbReference type="OrthoDB" id="8658at2157"/>
<dbReference type="AlphaFoldDB" id="A0A2H4VCX0"/>
<keyword evidence="3 7" id="KW-0235">DNA replication</keyword>
<keyword evidence="5 7" id="KW-0067">ATP-binding</keyword>
<dbReference type="InterPro" id="IPR047854">
    <property type="entry name" value="RFC_lid"/>
</dbReference>
<organism evidence="10 11">
    <name type="scientific">Methanobacterium subterraneum</name>
    <dbReference type="NCBI Taxonomy" id="59277"/>
    <lineage>
        <taxon>Archaea</taxon>
        <taxon>Methanobacteriati</taxon>
        <taxon>Methanobacteriota</taxon>
        <taxon>Methanomada group</taxon>
        <taxon>Methanobacteria</taxon>
        <taxon>Methanobacteriales</taxon>
        <taxon>Methanobacteriaceae</taxon>
        <taxon>Methanobacterium</taxon>
    </lineage>
</organism>
<dbReference type="RefSeq" id="WP_100905885.1">
    <property type="nucleotide sequence ID" value="NZ_CP017766.1"/>
</dbReference>
<dbReference type="EMBL" id="CP017766">
    <property type="protein sequence ID" value="AUB55910.1"/>
    <property type="molecule type" value="Genomic_DNA"/>
</dbReference>
<dbReference type="Gene3D" id="1.10.8.60">
    <property type="match status" value="1"/>
</dbReference>
<evidence type="ECO:0000256" key="8">
    <source>
        <dbReference type="SAM" id="MobiDB-lite"/>
    </source>
</evidence>
<feature type="compositionally biased region" description="Polar residues" evidence="8">
    <location>
        <begin position="442"/>
        <end position="455"/>
    </location>
</feature>
<dbReference type="GO" id="GO:0006260">
    <property type="term" value="P:DNA replication"/>
    <property type="evidence" value="ECO:0007669"/>
    <property type="project" value="UniProtKB-UniRule"/>
</dbReference>
<evidence type="ECO:0000256" key="1">
    <source>
        <dbReference type="ARBA" id="ARBA00006878"/>
    </source>
</evidence>
<evidence type="ECO:0000256" key="5">
    <source>
        <dbReference type="ARBA" id="ARBA00022840"/>
    </source>
</evidence>
<dbReference type="InterPro" id="IPR023935">
    <property type="entry name" value="Rep_factor-C_lsu"/>
</dbReference>
<feature type="region of interest" description="Disordered" evidence="8">
    <location>
        <begin position="398"/>
        <end position="520"/>
    </location>
</feature>
<dbReference type="CDD" id="cd00009">
    <property type="entry name" value="AAA"/>
    <property type="match status" value="1"/>
</dbReference>
<dbReference type="NCBIfam" id="NF003230">
    <property type="entry name" value="PRK04195.1-6"/>
    <property type="match status" value="1"/>
</dbReference>
<dbReference type="CDD" id="cd18140">
    <property type="entry name" value="HLD_clamp_RFC"/>
    <property type="match status" value="1"/>
</dbReference>
<evidence type="ECO:0000256" key="7">
    <source>
        <dbReference type="HAMAP-Rule" id="MF_01508"/>
    </source>
</evidence>
<evidence type="ECO:0000259" key="9">
    <source>
        <dbReference type="SMART" id="SM00382"/>
    </source>
</evidence>
<dbReference type="InterPro" id="IPR003959">
    <property type="entry name" value="ATPase_AAA_core"/>
</dbReference>
<accession>A0A2H4VCX0</accession>
<dbReference type="InterPro" id="IPR027417">
    <property type="entry name" value="P-loop_NTPase"/>
</dbReference>
<dbReference type="PANTHER" id="PTHR23389:SF6">
    <property type="entry name" value="REPLICATION FACTOR C SUBUNIT 1"/>
    <property type="match status" value="1"/>
</dbReference>
<dbReference type="SMART" id="SM00382">
    <property type="entry name" value="AAA"/>
    <property type="match status" value="1"/>
</dbReference>
<dbReference type="NCBIfam" id="NF003233">
    <property type="entry name" value="PRK04195.2-3"/>
    <property type="match status" value="1"/>
</dbReference>
<evidence type="ECO:0000256" key="4">
    <source>
        <dbReference type="ARBA" id="ARBA00022741"/>
    </source>
</evidence>
<evidence type="ECO:0000256" key="6">
    <source>
        <dbReference type="ARBA" id="ARBA00032141"/>
    </source>
</evidence>
<dbReference type="GeneID" id="35121488"/>